<dbReference type="RefSeq" id="XP_028531781.1">
    <property type="nucleotide sequence ID" value="XM_028680267.1"/>
</dbReference>
<dbReference type="EMBL" id="LN835299">
    <property type="protein sequence ID" value="CRG98772.1"/>
    <property type="molecule type" value="Genomic_DNA"/>
</dbReference>
<gene>
    <name evidence="1" type="ORF">PRELSG_0412200</name>
</gene>
<name>A0A1J1H5R4_PLARL</name>
<reference evidence="1 2" key="1">
    <citation type="submission" date="2015-04" db="EMBL/GenBank/DDBJ databases">
        <authorList>
            <consortium name="Pathogen Informatics"/>
        </authorList>
    </citation>
    <scope>NUCLEOTIDE SEQUENCE [LARGE SCALE GENOMIC DNA]</scope>
    <source>
        <strain evidence="1 2">SGS1</strain>
    </source>
</reference>
<sequence length="1232" mass="148663">MRSVVLLKDITFLKSFSLNNKLKNDLCKFVDNKNFIKINWRTIICFRWSKINPSKKEYNKYLNAKNIFKKNVYNDKHNLSHIRCISNNKIKKYDEKEKYNGNKDIKMCSNPNDNTIYEKSIKIVEKNINIDKNKNINVNVYNTLHVNNICKKIYYMSKNNIKNEKEWNHYLLEFYKETKNCEYLKIKSIFMLLLGITKSKEHIKEVLIIKDNEKNKKVYIMDIVDNHISILSKKFDEMTNNQLSIFLYIIQKWNKVEKYKDIIKRINDKILTKVSLKKLNIRSFSNVLHIYSKNYEQFRDNYSDNMHNKQNCVITNDTLIRYINKISKEKFRMEDILCILSSMYKLKIKNKNIFLSVIQILNVNLKDGNYFLIPSLLLSLANLNIYNEELYLKLKNIIIQNYYFYNSVHLTNVYYSFSKFKPNYVEELFDKLSNHIIGNFSQKKGKEKIEASKEIENYSFSRKTLSKPIINYTEISNKEFNIFQITNIISCCIKCNYLNYDFFLHLILDVEKINEKQSLDNIINYFYVISKILKTFSICNYKHKLYFHNEKKQFESILEHKFNNTINKKEKKNKLNNNYNNDNKYNTLYTLNKEWKHNEIYRYSSNYYLYNNNFFFVECKNSNIKENDLQNKFELYWDELSEKIIKIIEKNLYDKNIKYILHNLMLCLSISEIKLLNIYILCLVIIKENYKFFSINNLYLYLKIFHKFKIYNYEIFHLISNHIKKYMHLVELRKKIKIIILCFNIFKKTNKQEMELILHYFLNLDEKTKIKKDKEPFLKRDKFNESIWKLPTDIQIKQNFINLDIFGNSSFQNNTSNNLNIINTNINLNKNNDVNNNNNNFNKYNDTKGNLNPNDDIKNKNKSLCDNALFNSSYSFDENKNEDLDLINNNFFLKKIEKTEIFPSNLNFCNYLNILLMLILSCKNTYENIKLNTLFSKNNNLIKIKKGEDILEKYTKILKENLFNAKFSIIQFFEKFADYLEKEKNELYNYQIMYILNFLKIINENVYMDIIKIEKMKHYDSHLQTNSNYSSKKNFELKKEDFAFINSTVNKDFHFNDIFNDDYINHRYQYKSITESISNFSNLIRTYNEAKNLISKNKHSSKKIKTFYKLNRFLTSDILLILEKNNEEFFYCLLFYPYELKRTVVNIKEDTFFFNYEYDESLLINIEILFIYNFLKKKFANNFFLSIIDATQFIKISKDEGKIMKKNGLSENSSNNCYINKENYILENILTT</sequence>
<evidence type="ECO:0000313" key="1">
    <source>
        <dbReference type="EMBL" id="CRG98772.1"/>
    </source>
</evidence>
<dbReference type="AlphaFoldDB" id="A0A1J1H5R4"/>
<dbReference type="KEGG" id="prel:PRELSG_0412200"/>
<dbReference type="VEuPathDB" id="PlasmoDB:PRELSG_0412200"/>
<dbReference type="OMA" id="FYPYELK"/>
<evidence type="ECO:0000313" key="2">
    <source>
        <dbReference type="Proteomes" id="UP000220158"/>
    </source>
</evidence>
<dbReference type="OrthoDB" id="371808at2759"/>
<organism evidence="1 2">
    <name type="scientific">Plasmodium relictum</name>
    <dbReference type="NCBI Taxonomy" id="85471"/>
    <lineage>
        <taxon>Eukaryota</taxon>
        <taxon>Sar</taxon>
        <taxon>Alveolata</taxon>
        <taxon>Apicomplexa</taxon>
        <taxon>Aconoidasida</taxon>
        <taxon>Haemosporida</taxon>
        <taxon>Plasmodiidae</taxon>
        <taxon>Plasmodium</taxon>
        <taxon>Plasmodium (Haemamoeba)</taxon>
    </lineage>
</organism>
<protein>
    <submittedName>
        <fullName evidence="1">Uncharacterized protein</fullName>
    </submittedName>
</protein>
<proteinExistence type="predicted"/>
<dbReference type="GeneID" id="39734872"/>
<keyword evidence="2" id="KW-1185">Reference proteome</keyword>
<accession>A0A1J1H5R4</accession>
<dbReference type="Proteomes" id="UP000220158">
    <property type="component" value="Chromosome 4"/>
</dbReference>